<dbReference type="Proteomes" id="UP000001067">
    <property type="component" value="Unassembled WGS sequence"/>
</dbReference>
<protein>
    <submittedName>
        <fullName evidence="2">Uncharacterized protein</fullName>
    </submittedName>
</protein>
<evidence type="ECO:0000313" key="3">
    <source>
        <dbReference type="Proteomes" id="UP000001067"/>
    </source>
</evidence>
<accession>E3S213</accession>
<evidence type="ECO:0000256" key="1">
    <source>
        <dbReference type="SAM" id="MobiDB-lite"/>
    </source>
</evidence>
<proteinExistence type="predicted"/>
<keyword evidence="3" id="KW-1185">Reference proteome</keyword>
<reference evidence="2 3" key="1">
    <citation type="journal article" date="2010" name="Genome Biol.">
        <title>A first genome assembly of the barley fungal pathogen Pyrenophora teres f. teres.</title>
        <authorList>
            <person name="Ellwood S.R."/>
            <person name="Liu Z."/>
            <person name="Syme R.A."/>
            <person name="Lai Z."/>
            <person name="Hane J.K."/>
            <person name="Keiper F."/>
            <person name="Moffat C.S."/>
            <person name="Oliver R.P."/>
            <person name="Friesen T.L."/>
        </authorList>
    </citation>
    <scope>NUCLEOTIDE SEQUENCE [LARGE SCALE GENOMIC DNA]</scope>
    <source>
        <strain evidence="2 3">0-1</strain>
    </source>
</reference>
<dbReference type="KEGG" id="pte:PTT_16320"/>
<dbReference type="EMBL" id="GL536682">
    <property type="protein sequence ID" value="EFQ87980.1"/>
    <property type="molecule type" value="Genomic_DNA"/>
</dbReference>
<dbReference type="AlphaFoldDB" id="E3S213"/>
<organism evidence="3">
    <name type="scientific">Pyrenophora teres f. teres (strain 0-1)</name>
    <name type="common">Barley net blotch fungus</name>
    <name type="synonym">Drechslera teres f. teres</name>
    <dbReference type="NCBI Taxonomy" id="861557"/>
    <lineage>
        <taxon>Eukaryota</taxon>
        <taxon>Fungi</taxon>
        <taxon>Dikarya</taxon>
        <taxon>Ascomycota</taxon>
        <taxon>Pezizomycotina</taxon>
        <taxon>Dothideomycetes</taxon>
        <taxon>Pleosporomycetidae</taxon>
        <taxon>Pleosporales</taxon>
        <taxon>Pleosporineae</taxon>
        <taxon>Pleosporaceae</taxon>
        <taxon>Pyrenophora</taxon>
    </lineage>
</organism>
<dbReference type="HOGENOM" id="CLU_1235582_0_0_1"/>
<name>E3S213_PYRTT</name>
<gene>
    <name evidence="2" type="ORF">PTT_16320</name>
</gene>
<sequence>MPRRPDPAAQAFLASLNPLECSICSEAFDSADHIAVECPTCRGPLHDQNAIVQQQQTQPEATQIEPTRTARLTQRMKSLLRKPKALQSQVPIQGGVVLGLARAGHVISHAGTRIVQSAKTFHPGAPRKRLQRNPASQSPPANTRPRLTPDAEQIPLRMLEELHRPQNPDPRGWGRVPSFHGMYATPGNQNMHDVQEANRFRGAALNALYSPPLSYETHSIATNF</sequence>
<evidence type="ECO:0000313" key="2">
    <source>
        <dbReference type="EMBL" id="EFQ87980.1"/>
    </source>
</evidence>
<feature type="region of interest" description="Disordered" evidence="1">
    <location>
        <begin position="115"/>
        <end position="148"/>
    </location>
</feature>